<organism evidence="1 2">
    <name type="scientific">Ditylenchus dipsaci</name>
    <dbReference type="NCBI Taxonomy" id="166011"/>
    <lineage>
        <taxon>Eukaryota</taxon>
        <taxon>Metazoa</taxon>
        <taxon>Ecdysozoa</taxon>
        <taxon>Nematoda</taxon>
        <taxon>Chromadorea</taxon>
        <taxon>Rhabditida</taxon>
        <taxon>Tylenchina</taxon>
        <taxon>Tylenchomorpha</taxon>
        <taxon>Sphaerularioidea</taxon>
        <taxon>Anguinidae</taxon>
        <taxon>Anguininae</taxon>
        <taxon>Ditylenchus</taxon>
    </lineage>
</organism>
<sequence length="145" mass="17152">MSSAYETMEIDEVELQEEENEQLKDKDFEYCIVSRCRIYFKHILRSESSWSVFFKAVLNAEEFLKKFASKRENRGMRERLHGFQRLRASRLVGTVLANEAERKCFSIACNRLLRGLELEKGICLLLLPWWLLPSTIHQFSTFPKP</sequence>
<reference evidence="2" key="1">
    <citation type="submission" date="2022-11" db="UniProtKB">
        <authorList>
            <consortium name="WormBaseParasite"/>
        </authorList>
    </citation>
    <scope>IDENTIFICATION</scope>
</reference>
<dbReference type="WBParaSite" id="jg17390">
    <property type="protein sequence ID" value="jg17390"/>
    <property type="gene ID" value="jg17390"/>
</dbReference>
<proteinExistence type="predicted"/>
<evidence type="ECO:0000313" key="1">
    <source>
        <dbReference type="Proteomes" id="UP000887574"/>
    </source>
</evidence>
<evidence type="ECO:0000313" key="2">
    <source>
        <dbReference type="WBParaSite" id="jg17390"/>
    </source>
</evidence>
<name>A0A915D914_9BILA</name>
<protein>
    <submittedName>
        <fullName evidence="2">Uncharacterized protein</fullName>
    </submittedName>
</protein>
<dbReference type="AlphaFoldDB" id="A0A915D914"/>
<dbReference type="Proteomes" id="UP000887574">
    <property type="component" value="Unplaced"/>
</dbReference>
<keyword evidence="1" id="KW-1185">Reference proteome</keyword>
<accession>A0A915D914</accession>